<dbReference type="EMBL" id="UYJE01007006">
    <property type="protein sequence ID" value="VDI50974.1"/>
    <property type="molecule type" value="Genomic_DNA"/>
</dbReference>
<dbReference type="AlphaFoldDB" id="A0A8B6FIZ1"/>
<dbReference type="InterPro" id="IPR012337">
    <property type="entry name" value="RNaseH-like_sf"/>
</dbReference>
<feature type="domain" description="HAT C-terminal dimerisation" evidence="2">
    <location>
        <begin position="292"/>
        <end position="331"/>
    </location>
</feature>
<accession>A0A8B6FIZ1</accession>
<name>A0A8B6FIZ1_MYTGA</name>
<protein>
    <recommendedName>
        <fullName evidence="2">HAT C-terminal dimerisation domain-containing protein</fullName>
    </recommendedName>
</protein>
<dbReference type="InterPro" id="IPR008906">
    <property type="entry name" value="HATC_C_dom"/>
</dbReference>
<evidence type="ECO:0000256" key="1">
    <source>
        <dbReference type="SAM" id="MobiDB-lite"/>
    </source>
</evidence>
<dbReference type="Proteomes" id="UP000596742">
    <property type="component" value="Unassembled WGS sequence"/>
</dbReference>
<dbReference type="GO" id="GO:0046983">
    <property type="term" value="F:protein dimerization activity"/>
    <property type="evidence" value="ECO:0007669"/>
    <property type="project" value="InterPro"/>
</dbReference>
<feature type="region of interest" description="Disordered" evidence="1">
    <location>
        <begin position="1"/>
        <end position="35"/>
    </location>
</feature>
<comment type="caution">
    <text evidence="3">The sequence shown here is derived from an EMBL/GenBank/DDBJ whole genome shotgun (WGS) entry which is preliminary data.</text>
</comment>
<gene>
    <name evidence="3" type="ORF">MGAL_10B017678</name>
</gene>
<dbReference type="Pfam" id="PF05699">
    <property type="entry name" value="Dimer_Tnp_hAT"/>
    <property type="match status" value="1"/>
</dbReference>
<reference evidence="3" key="1">
    <citation type="submission" date="2018-11" db="EMBL/GenBank/DDBJ databases">
        <authorList>
            <person name="Alioto T."/>
            <person name="Alioto T."/>
        </authorList>
    </citation>
    <scope>NUCLEOTIDE SEQUENCE</scope>
</reference>
<evidence type="ECO:0000313" key="4">
    <source>
        <dbReference type="Proteomes" id="UP000596742"/>
    </source>
</evidence>
<feature type="compositionally biased region" description="Acidic residues" evidence="1">
    <location>
        <begin position="21"/>
        <end position="35"/>
    </location>
</feature>
<dbReference type="PANTHER" id="PTHR23272">
    <property type="entry name" value="BED FINGER-RELATED"/>
    <property type="match status" value="1"/>
</dbReference>
<organism evidence="3 4">
    <name type="scientific">Mytilus galloprovincialis</name>
    <name type="common">Mediterranean mussel</name>
    <dbReference type="NCBI Taxonomy" id="29158"/>
    <lineage>
        <taxon>Eukaryota</taxon>
        <taxon>Metazoa</taxon>
        <taxon>Spiralia</taxon>
        <taxon>Lophotrochozoa</taxon>
        <taxon>Mollusca</taxon>
        <taxon>Bivalvia</taxon>
        <taxon>Autobranchia</taxon>
        <taxon>Pteriomorphia</taxon>
        <taxon>Mytilida</taxon>
        <taxon>Mytiloidea</taxon>
        <taxon>Mytilidae</taxon>
        <taxon>Mytilinae</taxon>
        <taxon>Mytilus</taxon>
    </lineage>
</organism>
<dbReference type="SUPFAM" id="SSF53098">
    <property type="entry name" value="Ribonuclease H-like"/>
    <property type="match status" value="1"/>
</dbReference>
<dbReference type="OrthoDB" id="6097333at2759"/>
<keyword evidence="4" id="KW-1185">Reference proteome</keyword>
<evidence type="ECO:0000313" key="3">
    <source>
        <dbReference type="EMBL" id="VDI50974.1"/>
    </source>
</evidence>
<sequence length="503" mass="58275">MVKTFDMPLPGYSFETVNSEDSSDDEDNEDTDDISDTQEHFDHLSFHLPCYAHTLQLVVRDGIQQTNQHLKNVDLKASQIISHIRKSINASEIFGSEKRVQAQNVTRWNSQLIMIRSILKIPESKLQEIDYSVKLSAYERKLLKELCEILTPFEDATHLIQQQKHVTASLPIPVTVGLRKKLQSLVSLYNNKIVTTLIESIAKRLSKYEENEALVIATALDPRFKLQWCDQNRSDFESLLKDKVRSLEDTIMDEDDESLSPPKKKAKTDLFSFLDSPATPRKRHHSKMQCKVEEYLSEPLEDMECDPLEFWKARQSTHPHLSKLAWSLLINVVRMRNYTTREISTDVNLEKIKEETELGIYHTIDESVMRPIKENLHVNIDSNINKLGLLNSSRKDCRYDVNIVINLQSNHRSSRTSYSSNGKSAREIVDADYLNPYTTLKDNWQKDTHVYGDNTRKNTGDDGHLHSYTRTKPNWKKSVDFDINCTNTDFEYTKDTECRANSW</sequence>
<proteinExistence type="predicted"/>
<evidence type="ECO:0000259" key="2">
    <source>
        <dbReference type="Pfam" id="PF05699"/>
    </source>
</evidence>